<dbReference type="SUPFAM" id="SSF50494">
    <property type="entry name" value="Trypsin-like serine proteases"/>
    <property type="match status" value="1"/>
</dbReference>
<dbReference type="GO" id="GO:0006508">
    <property type="term" value="P:proteolysis"/>
    <property type="evidence" value="ECO:0007669"/>
    <property type="project" value="InterPro"/>
</dbReference>
<evidence type="ECO:0000313" key="4">
    <source>
        <dbReference type="EMBL" id="OWA50946.1"/>
    </source>
</evidence>
<comment type="caution">
    <text evidence="4">The sequence shown here is derived from an EMBL/GenBank/DDBJ whole genome shotgun (WGS) entry which is preliminary data.</text>
</comment>
<dbReference type="AlphaFoldDB" id="A0A9X6RKQ8"/>
<gene>
    <name evidence="4" type="ORF">BV898_15447</name>
</gene>
<keyword evidence="2" id="KW-0732">Signal</keyword>
<evidence type="ECO:0000313" key="5">
    <source>
        <dbReference type="Proteomes" id="UP000192578"/>
    </source>
</evidence>
<protein>
    <recommendedName>
        <fullName evidence="3">Peptidase S1 domain-containing protein</fullName>
    </recommendedName>
</protein>
<sequence>MQATDKPFHTLLLLGLVVFFTGNGGGAQEPFDDTDFGDLINDDGPTVAGVDQRRSTSKPAANVDDMQAGDGDYGDYTVDDDAVIANGSVDEAIQPNATISPVFVNAAGDSGGPLFRQLPSRNYQLIGVASYVIGDCMKEGSANFFTRVSHFVTWIKDALASNRGRDRQRPSQPPSSSSATGCRTTSENGMTCRVCNNGYRYSKECSGSYSSSWSSSSSGSRFSSTCVSRSCNPFARRFYGWLSQL</sequence>
<dbReference type="Pfam" id="PF00089">
    <property type="entry name" value="Trypsin"/>
    <property type="match status" value="1"/>
</dbReference>
<dbReference type="InterPro" id="IPR001254">
    <property type="entry name" value="Trypsin_dom"/>
</dbReference>
<feature type="region of interest" description="Disordered" evidence="1">
    <location>
        <begin position="162"/>
        <end position="186"/>
    </location>
</feature>
<name>A0A9X6RKQ8_HYPEX</name>
<feature type="region of interest" description="Disordered" evidence="1">
    <location>
        <begin position="43"/>
        <end position="69"/>
    </location>
</feature>
<accession>A0A9X6RKQ8</accession>
<feature type="domain" description="Peptidase S1" evidence="3">
    <location>
        <begin position="107"/>
        <end position="155"/>
    </location>
</feature>
<keyword evidence="5" id="KW-1185">Reference proteome</keyword>
<reference evidence="5" key="1">
    <citation type="submission" date="2017-01" db="EMBL/GenBank/DDBJ databases">
        <title>Comparative genomics of anhydrobiosis in the tardigrade Hypsibius dujardini.</title>
        <authorList>
            <person name="Yoshida Y."/>
            <person name="Koutsovoulos G."/>
            <person name="Laetsch D."/>
            <person name="Stevens L."/>
            <person name="Kumar S."/>
            <person name="Horikawa D."/>
            <person name="Ishino K."/>
            <person name="Komine S."/>
            <person name="Tomita M."/>
            <person name="Blaxter M."/>
            <person name="Arakawa K."/>
        </authorList>
    </citation>
    <scope>NUCLEOTIDE SEQUENCE [LARGE SCALE GENOMIC DNA]</scope>
    <source>
        <strain evidence="5">Z151</strain>
    </source>
</reference>
<organism evidence="4 5">
    <name type="scientific">Hypsibius exemplaris</name>
    <name type="common">Freshwater tardigrade</name>
    <dbReference type="NCBI Taxonomy" id="2072580"/>
    <lineage>
        <taxon>Eukaryota</taxon>
        <taxon>Metazoa</taxon>
        <taxon>Ecdysozoa</taxon>
        <taxon>Tardigrada</taxon>
        <taxon>Eutardigrada</taxon>
        <taxon>Parachela</taxon>
        <taxon>Hypsibioidea</taxon>
        <taxon>Hypsibiidae</taxon>
        <taxon>Hypsibius</taxon>
    </lineage>
</organism>
<dbReference type="InterPro" id="IPR009003">
    <property type="entry name" value="Peptidase_S1_PA"/>
</dbReference>
<dbReference type="EMBL" id="MTYJ01000209">
    <property type="protein sequence ID" value="OWA50946.1"/>
    <property type="molecule type" value="Genomic_DNA"/>
</dbReference>
<dbReference type="GO" id="GO:0004252">
    <property type="term" value="F:serine-type endopeptidase activity"/>
    <property type="evidence" value="ECO:0007669"/>
    <property type="project" value="InterPro"/>
</dbReference>
<dbReference type="Proteomes" id="UP000192578">
    <property type="component" value="Unassembled WGS sequence"/>
</dbReference>
<evidence type="ECO:0000259" key="3">
    <source>
        <dbReference type="Pfam" id="PF00089"/>
    </source>
</evidence>
<evidence type="ECO:0000256" key="1">
    <source>
        <dbReference type="SAM" id="MobiDB-lite"/>
    </source>
</evidence>
<dbReference type="InterPro" id="IPR043504">
    <property type="entry name" value="Peptidase_S1_PA_chymotrypsin"/>
</dbReference>
<proteinExistence type="predicted"/>
<feature type="chain" id="PRO_5040802321" description="Peptidase S1 domain-containing protein" evidence="2">
    <location>
        <begin position="28"/>
        <end position="245"/>
    </location>
</feature>
<evidence type="ECO:0000256" key="2">
    <source>
        <dbReference type="SAM" id="SignalP"/>
    </source>
</evidence>
<feature type="signal peptide" evidence="2">
    <location>
        <begin position="1"/>
        <end position="27"/>
    </location>
</feature>
<dbReference type="Gene3D" id="2.40.10.10">
    <property type="entry name" value="Trypsin-like serine proteases"/>
    <property type="match status" value="1"/>
</dbReference>